<name>A0A0C2YKI9_9AGAM</name>
<dbReference type="OrthoDB" id="2652344at2759"/>
<reference evidence="1 2" key="1">
    <citation type="submission" date="2014-04" db="EMBL/GenBank/DDBJ databases">
        <authorList>
            <consortium name="DOE Joint Genome Institute"/>
            <person name="Kuo A."/>
            <person name="Kohler A."/>
            <person name="Nagy L.G."/>
            <person name="Floudas D."/>
            <person name="Copeland A."/>
            <person name="Barry K.W."/>
            <person name="Cichocki N."/>
            <person name="Veneault-Fourrey C."/>
            <person name="LaButti K."/>
            <person name="Lindquist E.A."/>
            <person name="Lipzen A."/>
            <person name="Lundell T."/>
            <person name="Morin E."/>
            <person name="Murat C."/>
            <person name="Sun H."/>
            <person name="Tunlid A."/>
            <person name="Henrissat B."/>
            <person name="Grigoriev I.V."/>
            <person name="Hibbett D.S."/>
            <person name="Martin F."/>
            <person name="Nordberg H.P."/>
            <person name="Cantor M.N."/>
            <person name="Hua S.X."/>
        </authorList>
    </citation>
    <scope>NUCLEOTIDE SEQUENCE [LARGE SCALE GENOMIC DNA]</scope>
    <source>
        <strain evidence="1 2">Foug A</strain>
    </source>
</reference>
<dbReference type="HOGENOM" id="CLU_1732564_0_0_1"/>
<organism evidence="1 2">
    <name type="scientific">Scleroderma citrinum Foug A</name>
    <dbReference type="NCBI Taxonomy" id="1036808"/>
    <lineage>
        <taxon>Eukaryota</taxon>
        <taxon>Fungi</taxon>
        <taxon>Dikarya</taxon>
        <taxon>Basidiomycota</taxon>
        <taxon>Agaricomycotina</taxon>
        <taxon>Agaricomycetes</taxon>
        <taxon>Agaricomycetidae</taxon>
        <taxon>Boletales</taxon>
        <taxon>Sclerodermatineae</taxon>
        <taxon>Sclerodermataceae</taxon>
        <taxon>Scleroderma</taxon>
    </lineage>
</organism>
<protein>
    <submittedName>
        <fullName evidence="1">Uncharacterized protein</fullName>
    </submittedName>
</protein>
<dbReference type="EMBL" id="KN822534">
    <property type="protein sequence ID" value="KIM50283.1"/>
    <property type="molecule type" value="Genomic_DNA"/>
</dbReference>
<sequence>MSSRSEVNDDPLAIIHLHLAGMDPHGSPPRLIYESFRSYFRPNDLLFFELEFDAGTDTKEAHHRSKMANLVEQLRCNRSPRILLFISTHSEQRRGDLFLGHCNQGGYEGPVADEVTKFFDTILCEGRSMGNGSLRPIHKAQARFFWHSLSK</sequence>
<proteinExistence type="predicted"/>
<reference evidence="2" key="2">
    <citation type="submission" date="2015-01" db="EMBL/GenBank/DDBJ databases">
        <title>Evolutionary Origins and Diversification of the Mycorrhizal Mutualists.</title>
        <authorList>
            <consortium name="DOE Joint Genome Institute"/>
            <consortium name="Mycorrhizal Genomics Consortium"/>
            <person name="Kohler A."/>
            <person name="Kuo A."/>
            <person name="Nagy L.G."/>
            <person name="Floudas D."/>
            <person name="Copeland A."/>
            <person name="Barry K.W."/>
            <person name="Cichocki N."/>
            <person name="Veneault-Fourrey C."/>
            <person name="LaButti K."/>
            <person name="Lindquist E.A."/>
            <person name="Lipzen A."/>
            <person name="Lundell T."/>
            <person name="Morin E."/>
            <person name="Murat C."/>
            <person name="Riley R."/>
            <person name="Ohm R."/>
            <person name="Sun H."/>
            <person name="Tunlid A."/>
            <person name="Henrissat B."/>
            <person name="Grigoriev I.V."/>
            <person name="Hibbett D.S."/>
            <person name="Martin F."/>
        </authorList>
    </citation>
    <scope>NUCLEOTIDE SEQUENCE [LARGE SCALE GENOMIC DNA]</scope>
    <source>
        <strain evidence="2">Foug A</strain>
    </source>
</reference>
<keyword evidence="2" id="KW-1185">Reference proteome</keyword>
<dbReference type="STRING" id="1036808.A0A0C2YKI9"/>
<dbReference type="Proteomes" id="UP000053989">
    <property type="component" value="Unassembled WGS sequence"/>
</dbReference>
<accession>A0A0C2YKI9</accession>
<dbReference type="AlphaFoldDB" id="A0A0C2YKI9"/>
<evidence type="ECO:0000313" key="2">
    <source>
        <dbReference type="Proteomes" id="UP000053989"/>
    </source>
</evidence>
<gene>
    <name evidence="1" type="ORF">SCLCIDRAFT_922009</name>
</gene>
<dbReference type="InParanoid" id="A0A0C2YKI9"/>
<evidence type="ECO:0000313" key="1">
    <source>
        <dbReference type="EMBL" id="KIM50283.1"/>
    </source>
</evidence>